<feature type="domain" description="HTH tetR-type" evidence="3">
    <location>
        <begin position="7"/>
        <end position="67"/>
    </location>
</feature>
<gene>
    <name evidence="5" type="primary">acrR</name>
    <name evidence="4" type="ORF">IV50_GL000925</name>
    <name evidence="5" type="ORF">NCTC13645_00851</name>
</gene>
<dbReference type="PROSITE" id="PS50977">
    <property type="entry name" value="HTH_TETR_2"/>
    <property type="match status" value="1"/>
</dbReference>
<evidence type="ECO:0000313" key="6">
    <source>
        <dbReference type="Proteomes" id="UP000051992"/>
    </source>
</evidence>
<dbReference type="OrthoDB" id="9810250at2"/>
<dbReference type="Pfam" id="PF00440">
    <property type="entry name" value="TetR_N"/>
    <property type="match status" value="1"/>
</dbReference>
<dbReference type="InterPro" id="IPR001647">
    <property type="entry name" value="HTH_TetR"/>
</dbReference>
<evidence type="ECO:0000259" key="3">
    <source>
        <dbReference type="PROSITE" id="PS50977"/>
    </source>
</evidence>
<sequence length="198" mass="22547">MPSQKVQKTRQNLLNACIQLLDQQDLSQISVTDIVEQAKVHRATFYRHFEDKYDLLNEAETEIFDEMTAAFNRYINQSDNTKIDTANFAAYRLALLHIFMQHAPFVNAMLGANGDLTFENKLYDQIYQLTQLGFKTLYQLPPSVTQKAEFIGHYAASAAFGIVRQWLKTPTNTPDEPAQLLDELTIKGVATTLNELNP</sequence>
<evidence type="ECO:0000256" key="1">
    <source>
        <dbReference type="ARBA" id="ARBA00023125"/>
    </source>
</evidence>
<dbReference type="GO" id="GO:0003677">
    <property type="term" value="F:DNA binding"/>
    <property type="evidence" value="ECO:0007669"/>
    <property type="project" value="UniProtKB-UniRule"/>
</dbReference>
<keyword evidence="1 2" id="KW-0238">DNA-binding</keyword>
<reference evidence="4 6" key="1">
    <citation type="journal article" date="2015" name="Genome Announc.">
        <title>Expanding the biotechnology potential of lactobacilli through comparative genomics of 213 strains and associated genera.</title>
        <authorList>
            <person name="Sun Z."/>
            <person name="Harris H.M."/>
            <person name="McCann A."/>
            <person name="Guo C."/>
            <person name="Argimon S."/>
            <person name="Zhang W."/>
            <person name="Yang X."/>
            <person name="Jeffery I.B."/>
            <person name="Cooney J.C."/>
            <person name="Kagawa T.F."/>
            <person name="Liu W."/>
            <person name="Song Y."/>
            <person name="Salvetti E."/>
            <person name="Wrobel A."/>
            <person name="Rasinkangas P."/>
            <person name="Parkhill J."/>
            <person name="Rea M.C."/>
            <person name="O'Sullivan O."/>
            <person name="Ritari J."/>
            <person name="Douillard F.P."/>
            <person name="Paul Ross R."/>
            <person name="Yang R."/>
            <person name="Briner A.E."/>
            <person name="Felis G.E."/>
            <person name="de Vos W.M."/>
            <person name="Barrangou R."/>
            <person name="Klaenhammer T.R."/>
            <person name="Caufield P.W."/>
            <person name="Cui Y."/>
            <person name="Zhang H."/>
            <person name="O'Toole P.W."/>
        </authorList>
    </citation>
    <scope>NUCLEOTIDE SEQUENCE [LARGE SCALE GENOMIC DNA]</scope>
    <source>
        <strain evidence="4 6">DSM 20410</strain>
    </source>
</reference>
<dbReference type="Proteomes" id="UP000051992">
    <property type="component" value="Unassembled WGS sequence"/>
</dbReference>
<dbReference type="Pfam" id="PF14278">
    <property type="entry name" value="TetR_C_8"/>
    <property type="match status" value="1"/>
</dbReference>
<protein>
    <submittedName>
        <fullName evidence="5">Potential acrAB operon repressor</fullName>
    </submittedName>
</protein>
<dbReference type="InterPro" id="IPR050624">
    <property type="entry name" value="HTH-type_Tx_Regulator"/>
</dbReference>
<dbReference type="Gene3D" id="1.10.357.10">
    <property type="entry name" value="Tetracycline Repressor, domain 2"/>
    <property type="match status" value="1"/>
</dbReference>
<dbReference type="PANTHER" id="PTHR43479:SF7">
    <property type="entry name" value="TETR-FAMILY TRANSCRIPTIONAL REGULATOR"/>
    <property type="match status" value="1"/>
</dbReference>
<dbReference type="STRING" id="1629.IV50_GL000925"/>
<evidence type="ECO:0000256" key="2">
    <source>
        <dbReference type="PROSITE-ProRule" id="PRU00335"/>
    </source>
</evidence>
<proteinExistence type="predicted"/>
<dbReference type="RefSeq" id="WP_057745708.1">
    <property type="nucleotide sequence ID" value="NZ_BJLU01000002.1"/>
</dbReference>
<dbReference type="EMBL" id="JQBM01000002">
    <property type="protein sequence ID" value="KRN46641.1"/>
    <property type="molecule type" value="Genomic_DNA"/>
</dbReference>
<dbReference type="InterPro" id="IPR009057">
    <property type="entry name" value="Homeodomain-like_sf"/>
</dbReference>
<keyword evidence="6" id="KW-1185">Reference proteome</keyword>
<accession>A0A0R2H141</accession>
<dbReference type="PATRIC" id="fig|1629.5.peg.933"/>
<dbReference type="PRINTS" id="PR00455">
    <property type="entry name" value="HTHTETR"/>
</dbReference>
<feature type="DNA-binding region" description="H-T-H motif" evidence="2">
    <location>
        <begin position="30"/>
        <end position="49"/>
    </location>
</feature>
<name>A0A0R2H141_WEIVI</name>
<dbReference type="PANTHER" id="PTHR43479">
    <property type="entry name" value="ACREF/ENVCD OPERON REPRESSOR-RELATED"/>
    <property type="match status" value="1"/>
</dbReference>
<dbReference type="SUPFAM" id="SSF46689">
    <property type="entry name" value="Homeodomain-like"/>
    <property type="match status" value="1"/>
</dbReference>
<evidence type="ECO:0000313" key="7">
    <source>
        <dbReference type="Proteomes" id="UP000254621"/>
    </source>
</evidence>
<organism evidence="4 6">
    <name type="scientific">Weissella viridescens</name>
    <name type="common">Lactobacillus viridescens</name>
    <dbReference type="NCBI Taxonomy" id="1629"/>
    <lineage>
        <taxon>Bacteria</taxon>
        <taxon>Bacillati</taxon>
        <taxon>Bacillota</taxon>
        <taxon>Bacilli</taxon>
        <taxon>Lactobacillales</taxon>
        <taxon>Lactobacillaceae</taxon>
        <taxon>Weissella</taxon>
    </lineage>
</organism>
<dbReference type="InterPro" id="IPR039532">
    <property type="entry name" value="TetR_C_Firmicutes"/>
</dbReference>
<evidence type="ECO:0000313" key="5">
    <source>
        <dbReference type="EMBL" id="SUP52948.1"/>
    </source>
</evidence>
<evidence type="ECO:0000313" key="4">
    <source>
        <dbReference type="EMBL" id="KRN46641.1"/>
    </source>
</evidence>
<dbReference type="EMBL" id="UHIV01000001">
    <property type="protein sequence ID" value="SUP52948.1"/>
    <property type="molecule type" value="Genomic_DNA"/>
</dbReference>
<reference evidence="5 7" key="2">
    <citation type="submission" date="2018-06" db="EMBL/GenBank/DDBJ databases">
        <authorList>
            <consortium name="Pathogen Informatics"/>
            <person name="Doyle S."/>
        </authorList>
    </citation>
    <scope>NUCLEOTIDE SEQUENCE [LARGE SCALE GENOMIC DNA]</scope>
    <source>
        <strain evidence="5 7">NCTC13645</strain>
    </source>
</reference>
<dbReference type="Proteomes" id="UP000254621">
    <property type="component" value="Unassembled WGS sequence"/>
</dbReference>
<dbReference type="AlphaFoldDB" id="A0A0R2H141"/>